<dbReference type="EMBL" id="CM009290">
    <property type="protein sequence ID" value="PNT58113.1"/>
    <property type="molecule type" value="Genomic_DNA"/>
</dbReference>
<gene>
    <name evidence="1" type="ORF">POPTR_001G339000</name>
</gene>
<sequence length="97" mass="11652">MTNSLFFSFIIHHPPKEKETREENKRAQEKLCGSATSTYVHQHICLTKQPDLVARGLLWKQTLFTQNARIEFLEDFYHFYDCYNNSLRTFKLIFYRG</sequence>
<organism evidence="1 2">
    <name type="scientific">Populus trichocarpa</name>
    <name type="common">Western balsam poplar</name>
    <name type="synonym">Populus balsamifera subsp. trichocarpa</name>
    <dbReference type="NCBI Taxonomy" id="3694"/>
    <lineage>
        <taxon>Eukaryota</taxon>
        <taxon>Viridiplantae</taxon>
        <taxon>Streptophyta</taxon>
        <taxon>Embryophyta</taxon>
        <taxon>Tracheophyta</taxon>
        <taxon>Spermatophyta</taxon>
        <taxon>Magnoliopsida</taxon>
        <taxon>eudicotyledons</taxon>
        <taxon>Gunneridae</taxon>
        <taxon>Pentapetalae</taxon>
        <taxon>rosids</taxon>
        <taxon>fabids</taxon>
        <taxon>Malpighiales</taxon>
        <taxon>Salicaceae</taxon>
        <taxon>Saliceae</taxon>
        <taxon>Populus</taxon>
    </lineage>
</organism>
<accession>A0A2K2C7W1</accession>
<dbReference type="Proteomes" id="UP000006729">
    <property type="component" value="Chromosome 1"/>
</dbReference>
<keyword evidence="2" id="KW-1185">Reference proteome</keyword>
<proteinExistence type="predicted"/>
<reference evidence="1 2" key="1">
    <citation type="journal article" date="2006" name="Science">
        <title>The genome of black cottonwood, Populus trichocarpa (Torr. &amp; Gray).</title>
        <authorList>
            <person name="Tuskan G.A."/>
            <person name="Difazio S."/>
            <person name="Jansson S."/>
            <person name="Bohlmann J."/>
            <person name="Grigoriev I."/>
            <person name="Hellsten U."/>
            <person name="Putnam N."/>
            <person name="Ralph S."/>
            <person name="Rombauts S."/>
            <person name="Salamov A."/>
            <person name="Schein J."/>
            <person name="Sterck L."/>
            <person name="Aerts A."/>
            <person name="Bhalerao R.R."/>
            <person name="Bhalerao R.P."/>
            <person name="Blaudez D."/>
            <person name="Boerjan W."/>
            <person name="Brun A."/>
            <person name="Brunner A."/>
            <person name="Busov V."/>
            <person name="Campbell M."/>
            <person name="Carlson J."/>
            <person name="Chalot M."/>
            <person name="Chapman J."/>
            <person name="Chen G.L."/>
            <person name="Cooper D."/>
            <person name="Coutinho P.M."/>
            <person name="Couturier J."/>
            <person name="Covert S."/>
            <person name="Cronk Q."/>
            <person name="Cunningham R."/>
            <person name="Davis J."/>
            <person name="Degroeve S."/>
            <person name="Dejardin A."/>
            <person name="Depamphilis C."/>
            <person name="Detter J."/>
            <person name="Dirks B."/>
            <person name="Dubchak I."/>
            <person name="Duplessis S."/>
            <person name="Ehlting J."/>
            <person name="Ellis B."/>
            <person name="Gendler K."/>
            <person name="Goodstein D."/>
            <person name="Gribskov M."/>
            <person name="Grimwood J."/>
            <person name="Groover A."/>
            <person name="Gunter L."/>
            <person name="Hamberger B."/>
            <person name="Heinze B."/>
            <person name="Helariutta Y."/>
            <person name="Henrissat B."/>
            <person name="Holligan D."/>
            <person name="Holt R."/>
            <person name="Huang W."/>
            <person name="Islam-Faridi N."/>
            <person name="Jones S."/>
            <person name="Jones-Rhoades M."/>
            <person name="Jorgensen R."/>
            <person name="Joshi C."/>
            <person name="Kangasjarvi J."/>
            <person name="Karlsson J."/>
            <person name="Kelleher C."/>
            <person name="Kirkpatrick R."/>
            <person name="Kirst M."/>
            <person name="Kohler A."/>
            <person name="Kalluri U."/>
            <person name="Larimer F."/>
            <person name="Leebens-Mack J."/>
            <person name="Leple J.C."/>
            <person name="Locascio P."/>
            <person name="Lou Y."/>
            <person name="Lucas S."/>
            <person name="Martin F."/>
            <person name="Montanini B."/>
            <person name="Napoli C."/>
            <person name="Nelson D.R."/>
            <person name="Nelson C."/>
            <person name="Nieminen K."/>
            <person name="Nilsson O."/>
            <person name="Pereda V."/>
            <person name="Peter G."/>
            <person name="Philippe R."/>
            <person name="Pilate G."/>
            <person name="Poliakov A."/>
            <person name="Razumovskaya J."/>
            <person name="Richardson P."/>
            <person name="Rinaldi C."/>
            <person name="Ritland K."/>
            <person name="Rouze P."/>
            <person name="Ryaboy D."/>
            <person name="Schmutz J."/>
            <person name="Schrader J."/>
            <person name="Segerman B."/>
            <person name="Shin H."/>
            <person name="Siddiqui A."/>
            <person name="Sterky F."/>
            <person name="Terry A."/>
            <person name="Tsai C.J."/>
            <person name="Uberbacher E."/>
            <person name="Unneberg P."/>
            <person name="Vahala J."/>
            <person name="Wall K."/>
            <person name="Wessler S."/>
            <person name="Yang G."/>
            <person name="Yin T."/>
            <person name="Douglas C."/>
            <person name="Marra M."/>
            <person name="Sandberg G."/>
            <person name="Van de Peer Y."/>
            <person name="Rokhsar D."/>
        </authorList>
    </citation>
    <scope>NUCLEOTIDE SEQUENCE [LARGE SCALE GENOMIC DNA]</scope>
    <source>
        <strain evidence="2">cv. Nisqually</strain>
    </source>
</reference>
<evidence type="ECO:0000313" key="1">
    <source>
        <dbReference type="EMBL" id="PNT58113.1"/>
    </source>
</evidence>
<dbReference type="AlphaFoldDB" id="A0A2K2C7W1"/>
<dbReference type="InParanoid" id="A0A2K2C7W1"/>
<evidence type="ECO:0000313" key="2">
    <source>
        <dbReference type="Proteomes" id="UP000006729"/>
    </source>
</evidence>
<protein>
    <submittedName>
        <fullName evidence="1">Uncharacterized protein</fullName>
    </submittedName>
</protein>
<name>A0A2K2C7W1_POPTR</name>